<sequence>MNTGLFDKNGTPINVGDKTRLILKDGEIREFDVCFKTVQRTTIKTLRGFEPGCVDVSITGIFFCWQGNDLLPCVDENGVSDVEKMEVIQPPVWGASSL</sequence>
<dbReference type="RefSeq" id="WP_208037435.1">
    <property type="nucleotide sequence ID" value="NZ_JABFCJ010000019.1"/>
</dbReference>
<organism evidence="1 2">
    <name type="scientific">Clostridium symbiosum</name>
    <name type="common">Bacteroides symbiosus</name>
    <dbReference type="NCBI Taxonomy" id="1512"/>
    <lineage>
        <taxon>Bacteria</taxon>
        <taxon>Bacillati</taxon>
        <taxon>Bacillota</taxon>
        <taxon>Clostridia</taxon>
        <taxon>Lachnospirales</taxon>
        <taxon>Lachnospiraceae</taxon>
        <taxon>Otoolea</taxon>
    </lineage>
</organism>
<evidence type="ECO:0000313" key="1">
    <source>
        <dbReference type="EMBL" id="MDB2000441.1"/>
    </source>
</evidence>
<dbReference type="Proteomes" id="UP001300871">
    <property type="component" value="Unassembled WGS sequence"/>
</dbReference>
<gene>
    <name evidence="1" type="ORF">PM006_09535</name>
</gene>
<name>A0AAW6ATR7_CLOSY</name>
<proteinExistence type="predicted"/>
<evidence type="ECO:0000313" key="2">
    <source>
        <dbReference type="Proteomes" id="UP001300871"/>
    </source>
</evidence>
<dbReference type="AlphaFoldDB" id="A0AAW6ATR7"/>
<dbReference type="EMBL" id="JAQLGM010000020">
    <property type="protein sequence ID" value="MDB2000441.1"/>
    <property type="molecule type" value="Genomic_DNA"/>
</dbReference>
<accession>A0AAW6ATR7</accession>
<reference evidence="1" key="1">
    <citation type="submission" date="2023-01" db="EMBL/GenBank/DDBJ databases">
        <title>Human gut microbiome strain richness.</title>
        <authorList>
            <person name="Chen-Liaw A."/>
        </authorList>
    </citation>
    <scope>NUCLEOTIDE SEQUENCE</scope>
    <source>
        <strain evidence="1">B1_m1001713B170214d0_201011</strain>
    </source>
</reference>
<comment type="caution">
    <text evidence="1">The sequence shown here is derived from an EMBL/GenBank/DDBJ whole genome shotgun (WGS) entry which is preliminary data.</text>
</comment>
<protein>
    <submittedName>
        <fullName evidence="1">Uncharacterized protein</fullName>
    </submittedName>
</protein>